<evidence type="ECO:0000313" key="1">
    <source>
        <dbReference type="EMBL" id="OUM75634.1"/>
    </source>
</evidence>
<evidence type="ECO:0008006" key="3">
    <source>
        <dbReference type="Google" id="ProtNLM"/>
    </source>
</evidence>
<sequence length="215" mass="22628">MRVVTFGTAIALVLAGCSGIPSVPYQEPAQSEGLARIRVITNSSVFGDSITGSCAPATRHKMADAGRFGRDGTANINYPQYPLKSASIGMPKRVAPALSEYVPAVRMGEGVYKEVVTEYRVRADLPFQLATLGATIGSYGSTYSSCGAEALVYKLEPGKDYEALVGVGTRPNLDGGQALICMFGVIELLPLPGTSIVIPQKLTPSEPPQVACKTK</sequence>
<dbReference type="OrthoDB" id="7011397at2"/>
<dbReference type="EMBL" id="LOHF01000001">
    <property type="protein sequence ID" value="OUM75634.1"/>
    <property type="molecule type" value="Genomic_DNA"/>
</dbReference>
<dbReference type="PROSITE" id="PS51257">
    <property type="entry name" value="PROKAR_LIPOPROTEIN"/>
    <property type="match status" value="1"/>
</dbReference>
<dbReference type="Proteomes" id="UP000195440">
    <property type="component" value="Unassembled WGS sequence"/>
</dbReference>
<organism evidence="1 2">
    <name type="scientific">Pseudomonas caspiana</name>
    <dbReference type="NCBI Taxonomy" id="1451454"/>
    <lineage>
        <taxon>Bacteria</taxon>
        <taxon>Pseudomonadati</taxon>
        <taxon>Pseudomonadota</taxon>
        <taxon>Gammaproteobacteria</taxon>
        <taxon>Pseudomonadales</taxon>
        <taxon>Pseudomonadaceae</taxon>
        <taxon>Pseudomonas</taxon>
    </lineage>
</organism>
<evidence type="ECO:0000313" key="2">
    <source>
        <dbReference type="Proteomes" id="UP000195440"/>
    </source>
</evidence>
<dbReference type="AlphaFoldDB" id="A0A1Y3PFP5"/>
<comment type="caution">
    <text evidence="1">The sequence shown here is derived from an EMBL/GenBank/DDBJ whole genome shotgun (WGS) entry which is preliminary data.</text>
</comment>
<reference evidence="1 2" key="1">
    <citation type="journal article" date="2017" name="Syst. Appl. Microbiol.">
        <title>Pseudomonas caspiana sp. nov., a citrus pathogen in the Pseudomonas syringae phylogenetic group.</title>
        <authorList>
            <person name="Busquets A."/>
            <person name="Gomila M."/>
            <person name="Beiki F."/>
            <person name="Mulet M."/>
            <person name="Rahimian H."/>
            <person name="Garcia-Valdes E."/>
            <person name="Lalucat J."/>
        </authorList>
    </citation>
    <scope>NUCLEOTIDE SEQUENCE [LARGE SCALE GENOMIC DNA]</scope>
    <source>
        <strain evidence="1 2">FBF102</strain>
    </source>
</reference>
<gene>
    <name evidence="1" type="ORF">AUC60_00540</name>
</gene>
<proteinExistence type="predicted"/>
<dbReference type="RefSeq" id="WP_087263970.1">
    <property type="nucleotide sequence ID" value="NZ_JBJGBV010000001.1"/>
</dbReference>
<protein>
    <recommendedName>
        <fullName evidence="3">Amidase</fullName>
    </recommendedName>
</protein>
<accession>A0A1Y3PFP5</accession>
<keyword evidence="2" id="KW-1185">Reference proteome</keyword>
<name>A0A1Y3PFP5_9PSED</name>